<protein>
    <submittedName>
        <fullName evidence="1">Uncharacterized protein</fullName>
    </submittedName>
</protein>
<evidence type="ECO:0000313" key="2">
    <source>
        <dbReference type="Proteomes" id="UP000246303"/>
    </source>
</evidence>
<evidence type="ECO:0000313" key="1">
    <source>
        <dbReference type="EMBL" id="PXA66218.1"/>
    </source>
</evidence>
<name>A0A2V3DSN1_9MICC</name>
<accession>A0A2V3DSN1</accession>
<dbReference type="Proteomes" id="UP000246303">
    <property type="component" value="Unassembled WGS sequence"/>
</dbReference>
<keyword evidence="2" id="KW-1185">Reference proteome</keyword>
<dbReference type="OrthoDB" id="4955389at2"/>
<dbReference type="EMBL" id="QHLZ01000003">
    <property type="protein sequence ID" value="PXA66218.1"/>
    <property type="molecule type" value="Genomic_DNA"/>
</dbReference>
<dbReference type="RefSeq" id="WP_110105411.1">
    <property type="nucleotide sequence ID" value="NZ_JACBZZ010000001.1"/>
</dbReference>
<sequence length="107" mass="11592">MSKGTKKALGILSGLTLLGLNIAVSLFFALWQIADGAAINRMETTNGFDPSQMLPNADLMWMASHASLLMVLVADVLAAVFVVILVKSRQRSRQALVEPLCEPSLRH</sequence>
<dbReference type="AlphaFoldDB" id="A0A2V3DSN1"/>
<reference evidence="1 2" key="1">
    <citation type="submission" date="2018-05" db="EMBL/GenBank/DDBJ databases">
        <title>Genetic diversity of glacier-inhabiting Cryobacterium bacteria in China and description of Cryobacterium mengkeensis sp. nov. and Arthrobacter glacialis sp. nov.</title>
        <authorList>
            <person name="Liu Q."/>
            <person name="Xin Y.-H."/>
        </authorList>
    </citation>
    <scope>NUCLEOTIDE SEQUENCE [LARGE SCALE GENOMIC DNA]</scope>
    <source>
        <strain evidence="1 2">GP3</strain>
    </source>
</reference>
<comment type="caution">
    <text evidence="1">The sequence shown here is derived from an EMBL/GenBank/DDBJ whole genome shotgun (WGS) entry which is preliminary data.</text>
</comment>
<organism evidence="1 2">
    <name type="scientific">Arthrobacter psychrochitiniphilus</name>
    <dbReference type="NCBI Taxonomy" id="291045"/>
    <lineage>
        <taxon>Bacteria</taxon>
        <taxon>Bacillati</taxon>
        <taxon>Actinomycetota</taxon>
        <taxon>Actinomycetes</taxon>
        <taxon>Micrococcales</taxon>
        <taxon>Micrococcaceae</taxon>
        <taxon>Arthrobacter</taxon>
    </lineage>
</organism>
<gene>
    <name evidence="1" type="ORF">CVS29_05810</name>
</gene>
<proteinExistence type="predicted"/>